<evidence type="ECO:0000256" key="2">
    <source>
        <dbReference type="SAM" id="Phobius"/>
    </source>
</evidence>
<accession>A0ABS2CPD6</accession>
<dbReference type="Proteomes" id="UP001430172">
    <property type="component" value="Unassembled WGS sequence"/>
</dbReference>
<name>A0ABS2CPD6_9MICO</name>
<dbReference type="Pfam" id="PF10708">
    <property type="entry name" value="DUF2510"/>
    <property type="match status" value="1"/>
</dbReference>
<feature type="region of interest" description="Disordered" evidence="1">
    <location>
        <begin position="1"/>
        <end position="47"/>
    </location>
</feature>
<keyword evidence="2" id="KW-1133">Transmembrane helix</keyword>
<proteinExistence type="predicted"/>
<organism evidence="4 5">
    <name type="scientific">Phycicoccus sonneratiae</name>
    <dbReference type="NCBI Taxonomy" id="2807628"/>
    <lineage>
        <taxon>Bacteria</taxon>
        <taxon>Bacillati</taxon>
        <taxon>Actinomycetota</taxon>
        <taxon>Actinomycetes</taxon>
        <taxon>Micrococcales</taxon>
        <taxon>Intrasporangiaceae</taxon>
        <taxon>Phycicoccus</taxon>
    </lineage>
</organism>
<gene>
    <name evidence="4" type="ORF">JQN70_15230</name>
</gene>
<protein>
    <submittedName>
        <fullName evidence="4">DUF2510 domain-containing protein</fullName>
    </submittedName>
</protein>
<feature type="transmembrane region" description="Helical" evidence="2">
    <location>
        <begin position="88"/>
        <end position="111"/>
    </location>
</feature>
<keyword evidence="2" id="KW-0472">Membrane</keyword>
<evidence type="ECO:0000313" key="5">
    <source>
        <dbReference type="Proteomes" id="UP001430172"/>
    </source>
</evidence>
<keyword evidence="2" id="KW-0812">Transmembrane</keyword>
<evidence type="ECO:0000313" key="4">
    <source>
        <dbReference type="EMBL" id="MBM6401747.1"/>
    </source>
</evidence>
<sequence length="235" mass="24003">MSAPPGWHPQPDGRERWWDGQQWTEHFRDPATAAPPAPGDTQVLGAPGDAYSTPVPAYGTQGTGYGTPGAGQWPPPQKQGMSGTAKGCLIAVVVVVVLAIVAVVVGGIFFARKVNETVDEVQSAIPSTFPTDLPSAGGEPVTITLGDGFELPSATVDGGWTLEDNGGIGRVVTGMTATPTGDGDLPLLFTMDFAGGESTVCNANFSGASDSAEVTCIPVFGDVPDGAEVTVTPTF</sequence>
<dbReference type="InterPro" id="IPR018929">
    <property type="entry name" value="DUF2510"/>
</dbReference>
<comment type="caution">
    <text evidence="4">The sequence shown here is derived from an EMBL/GenBank/DDBJ whole genome shotgun (WGS) entry which is preliminary data.</text>
</comment>
<keyword evidence="5" id="KW-1185">Reference proteome</keyword>
<evidence type="ECO:0000259" key="3">
    <source>
        <dbReference type="Pfam" id="PF10708"/>
    </source>
</evidence>
<feature type="domain" description="DUF2510" evidence="3">
    <location>
        <begin position="5"/>
        <end position="35"/>
    </location>
</feature>
<evidence type="ECO:0000256" key="1">
    <source>
        <dbReference type="SAM" id="MobiDB-lite"/>
    </source>
</evidence>
<dbReference type="EMBL" id="JAFDVD010000016">
    <property type="protein sequence ID" value="MBM6401747.1"/>
    <property type="molecule type" value="Genomic_DNA"/>
</dbReference>
<dbReference type="RefSeq" id="WP_204132200.1">
    <property type="nucleotide sequence ID" value="NZ_JAFDVD010000016.1"/>
</dbReference>
<reference evidence="4" key="1">
    <citation type="submission" date="2021-02" db="EMBL/GenBank/DDBJ databases">
        <title>Phycicoccus sp. MQZ13P-5T, whole genome shotgun sequence.</title>
        <authorList>
            <person name="Tuo L."/>
        </authorList>
    </citation>
    <scope>NUCLEOTIDE SEQUENCE</scope>
    <source>
        <strain evidence="4">MQZ13P-5</strain>
    </source>
</reference>